<comment type="caution">
    <text evidence="6">The sequence shown here is derived from an EMBL/GenBank/DDBJ whole genome shotgun (WGS) entry which is preliminary data.</text>
</comment>
<dbReference type="Proteomes" id="UP000635387">
    <property type="component" value="Unassembled WGS sequence"/>
</dbReference>
<evidence type="ECO:0000256" key="3">
    <source>
        <dbReference type="ARBA" id="ARBA00022729"/>
    </source>
</evidence>
<protein>
    <recommendedName>
        <fullName evidence="5">SD-repeat containing protein B domain-containing protein</fullName>
    </recommendedName>
</protein>
<comment type="subcellular location">
    <subcellularLocation>
        <location evidence="1">Secreted</location>
    </subcellularLocation>
</comment>
<dbReference type="Gene3D" id="2.60.40.10">
    <property type="entry name" value="Immunoglobulins"/>
    <property type="match status" value="3"/>
</dbReference>
<feature type="domain" description="SD-repeat containing protein B" evidence="5">
    <location>
        <begin position="383"/>
        <end position="443"/>
    </location>
</feature>
<dbReference type="RefSeq" id="WP_229907962.1">
    <property type="nucleotide sequence ID" value="NZ_BNAY01000006.1"/>
</dbReference>
<evidence type="ECO:0000313" key="6">
    <source>
        <dbReference type="EMBL" id="GHH27178.1"/>
    </source>
</evidence>
<dbReference type="InterPro" id="IPR013783">
    <property type="entry name" value="Ig-like_fold"/>
</dbReference>
<dbReference type="EMBL" id="BNAY01000006">
    <property type="protein sequence ID" value="GHH27178.1"/>
    <property type="molecule type" value="Genomic_DNA"/>
</dbReference>
<evidence type="ECO:0000256" key="1">
    <source>
        <dbReference type="ARBA" id="ARBA00004613"/>
    </source>
</evidence>
<name>A0ABQ3LVK5_9PSEU</name>
<dbReference type="Pfam" id="PF17210">
    <property type="entry name" value="SdrD_B"/>
    <property type="match status" value="1"/>
</dbReference>
<sequence length="450" mass="47372">MRRTLLKRSIRNLGALTAALTLAGLATAAPAYAATGPDLRVTATVPQGRWLPNDEIPIDVTITNVGDVKAEGVKGQIWRFSGPYFTVWPNAWGDLYDRGTGASFAPGETRTYRVHGSVGTLDQGDPVFRVRVIGTADADESDNDPEVTVGLVPAGTTDRVAGHLYGDADHDGNPSPGEDLAGVEIHLRSGGPGVIERVTTTDAGGRFTFDAVPVDRYYSVNFDSFPAGWVNPSFGPLRVDGAGQNTALEIRAGRPLTDSLQTSARLDKASYAIGETATGTVTITNVSDRRLTNLWAGCDPVGNGTHLVIPPGQWGDFESAKQAGVLAPGQRVELKVSGKVTDKSSYTGLAHLTCYLAAGNDTSGPVAAATGKVPGKRVDDRGQVWTDKNGNGRVDTGEGVPNTTVTLVTEDNRLVSWARTDANGFATFPQAGVGAYRLRVAGPWQTIGDT</sequence>
<dbReference type="InterPro" id="IPR051417">
    <property type="entry name" value="SDr/BOS_complex"/>
</dbReference>
<dbReference type="InterPro" id="IPR033764">
    <property type="entry name" value="Sdr_B"/>
</dbReference>
<organism evidence="6 7">
    <name type="scientific">Amycolatopsis oliviviridis</name>
    <dbReference type="NCBI Taxonomy" id="1471590"/>
    <lineage>
        <taxon>Bacteria</taxon>
        <taxon>Bacillati</taxon>
        <taxon>Actinomycetota</taxon>
        <taxon>Actinomycetes</taxon>
        <taxon>Pseudonocardiales</taxon>
        <taxon>Pseudonocardiaceae</taxon>
        <taxon>Amycolatopsis</taxon>
    </lineage>
</organism>
<keyword evidence="2" id="KW-0964">Secreted</keyword>
<feature type="signal peptide" evidence="4">
    <location>
        <begin position="1"/>
        <end position="33"/>
    </location>
</feature>
<evidence type="ECO:0000313" key="7">
    <source>
        <dbReference type="Proteomes" id="UP000635387"/>
    </source>
</evidence>
<proteinExistence type="predicted"/>
<dbReference type="PANTHER" id="PTHR23303">
    <property type="entry name" value="CARBOXYPEPTIDASE REGULATORY REGION-CONTAINING"/>
    <property type="match status" value="1"/>
</dbReference>
<keyword evidence="7" id="KW-1185">Reference proteome</keyword>
<dbReference type="SUPFAM" id="SSF117074">
    <property type="entry name" value="Hypothetical protein PA1324"/>
    <property type="match status" value="2"/>
</dbReference>
<accession>A0ABQ3LVK5</accession>
<keyword evidence="3 4" id="KW-0732">Signal</keyword>
<evidence type="ECO:0000259" key="5">
    <source>
        <dbReference type="Pfam" id="PF17210"/>
    </source>
</evidence>
<evidence type="ECO:0000256" key="4">
    <source>
        <dbReference type="SAM" id="SignalP"/>
    </source>
</evidence>
<feature type="chain" id="PRO_5045715850" description="SD-repeat containing protein B domain-containing protein" evidence="4">
    <location>
        <begin position="34"/>
        <end position="450"/>
    </location>
</feature>
<reference evidence="7" key="1">
    <citation type="journal article" date="2019" name="Int. J. Syst. Evol. Microbiol.">
        <title>The Global Catalogue of Microorganisms (GCM) 10K type strain sequencing project: providing services to taxonomists for standard genome sequencing and annotation.</title>
        <authorList>
            <consortium name="The Broad Institute Genomics Platform"/>
            <consortium name="The Broad Institute Genome Sequencing Center for Infectious Disease"/>
            <person name="Wu L."/>
            <person name="Ma J."/>
        </authorList>
    </citation>
    <scope>NUCLEOTIDE SEQUENCE [LARGE SCALE GENOMIC DNA]</scope>
    <source>
        <strain evidence="7">CGMCC 4.7683</strain>
    </source>
</reference>
<gene>
    <name evidence="6" type="ORF">GCM10017790_56030</name>
</gene>
<evidence type="ECO:0000256" key="2">
    <source>
        <dbReference type="ARBA" id="ARBA00022525"/>
    </source>
</evidence>